<protein>
    <recommendedName>
        <fullName evidence="1">Ubiquinone biosynthesis accessory factor UbiJ</fullName>
    </recommendedName>
</protein>
<evidence type="ECO:0000313" key="5">
    <source>
        <dbReference type="EMBL" id="HBA08390.1"/>
    </source>
</evidence>
<proteinExistence type="inferred from homology"/>
<comment type="similarity">
    <text evidence="1">Belongs to the UbiJ family.</text>
</comment>
<comment type="caution">
    <text evidence="5">The sequence shown here is derived from an EMBL/GenBank/DDBJ whole genome shotgun (WGS) entry which is preliminary data.</text>
</comment>
<dbReference type="GO" id="GO:0006744">
    <property type="term" value="P:ubiquinone biosynthetic process"/>
    <property type="evidence" value="ECO:0007669"/>
    <property type="project" value="UniProtKB-UniRule"/>
</dbReference>
<evidence type="ECO:0000259" key="4">
    <source>
        <dbReference type="Pfam" id="PF02036"/>
    </source>
</evidence>
<feature type="region of interest" description="Disordered" evidence="3">
    <location>
        <begin position="195"/>
        <end position="221"/>
    </location>
</feature>
<organism evidence="5 6">
    <name type="scientific">Methylotenera mobilis</name>
    <dbReference type="NCBI Taxonomy" id="359408"/>
    <lineage>
        <taxon>Bacteria</taxon>
        <taxon>Pseudomonadati</taxon>
        <taxon>Pseudomonadota</taxon>
        <taxon>Betaproteobacteria</taxon>
        <taxon>Nitrosomonadales</taxon>
        <taxon>Methylophilaceae</taxon>
        <taxon>Methylotenera</taxon>
    </lineage>
</organism>
<dbReference type="STRING" id="1132855.GCA_000384255_00849"/>
<evidence type="ECO:0000313" key="6">
    <source>
        <dbReference type="Proteomes" id="UP000264313"/>
    </source>
</evidence>
<dbReference type="InterPro" id="IPR038989">
    <property type="entry name" value="UbiJ"/>
</dbReference>
<keyword evidence="1" id="KW-0831">Ubiquinone biosynthesis</keyword>
<dbReference type="HAMAP" id="MF_02215">
    <property type="entry name" value="UbiJ"/>
    <property type="match status" value="1"/>
</dbReference>
<dbReference type="Pfam" id="PF02036">
    <property type="entry name" value="SCP2"/>
    <property type="match status" value="1"/>
</dbReference>
<evidence type="ECO:0000256" key="1">
    <source>
        <dbReference type="HAMAP-Rule" id="MF_02215"/>
    </source>
</evidence>
<evidence type="ECO:0000256" key="2">
    <source>
        <dbReference type="SAM" id="Coils"/>
    </source>
</evidence>
<comment type="function">
    <text evidence="1">Required for ubiquinone (coenzyme Q) biosynthesis. Binds hydrophobic ubiquinone biosynthetic intermediates via its SCP2 domain and is essential for the stability of the Ubi complex. May constitute a docking platform where Ubi enzymes assemble and access their SCP2-bound polyprenyl substrates.</text>
</comment>
<feature type="compositionally biased region" description="Polar residues" evidence="3">
    <location>
        <begin position="208"/>
        <end position="221"/>
    </location>
</feature>
<dbReference type="AlphaFoldDB" id="A0A351R8L9"/>
<name>A0A351R8L9_9PROT</name>
<dbReference type="UniPathway" id="UPA00232"/>
<reference evidence="5 6" key="1">
    <citation type="journal article" date="2018" name="Nat. Biotechnol.">
        <title>A standardized bacterial taxonomy based on genome phylogeny substantially revises the tree of life.</title>
        <authorList>
            <person name="Parks D.H."/>
            <person name="Chuvochina M."/>
            <person name="Waite D.W."/>
            <person name="Rinke C."/>
            <person name="Skarshewski A."/>
            <person name="Chaumeil P.A."/>
            <person name="Hugenholtz P."/>
        </authorList>
    </citation>
    <scope>NUCLEOTIDE SEQUENCE [LARGE SCALE GENOMIC DNA]</scope>
    <source>
        <strain evidence="5">UBA9958</strain>
    </source>
</reference>
<dbReference type="EMBL" id="DNAA01000039">
    <property type="protein sequence ID" value="HBA08390.1"/>
    <property type="molecule type" value="Genomic_DNA"/>
</dbReference>
<dbReference type="Proteomes" id="UP000264313">
    <property type="component" value="Unassembled WGS sequence"/>
</dbReference>
<dbReference type="PANTHER" id="PTHR38693:SF1">
    <property type="entry name" value="UBIQUINONE BIOSYNTHESIS ACCESSORY FACTOR UBIJ"/>
    <property type="match status" value="1"/>
</dbReference>
<evidence type="ECO:0000256" key="3">
    <source>
        <dbReference type="SAM" id="MobiDB-lite"/>
    </source>
</evidence>
<comment type="subcellular location">
    <subcellularLocation>
        <location evidence="1">Cytoplasm</location>
    </subcellularLocation>
</comment>
<dbReference type="InterPro" id="IPR003033">
    <property type="entry name" value="SCP2_sterol-bd_dom"/>
</dbReference>
<dbReference type="PANTHER" id="PTHR38693">
    <property type="entry name" value="UBIQUINONE BIOSYNTHESIS PROTEIN UBIJ"/>
    <property type="match status" value="1"/>
</dbReference>
<dbReference type="GO" id="GO:0005737">
    <property type="term" value="C:cytoplasm"/>
    <property type="evidence" value="ECO:0007669"/>
    <property type="project" value="UniProtKB-SubCell"/>
</dbReference>
<accession>A0A351R8L9</accession>
<feature type="coiled-coil region" evidence="2">
    <location>
        <begin position="163"/>
        <end position="190"/>
    </location>
</feature>
<comment type="pathway">
    <text evidence="1">Cofactor biosynthesis; ubiquinone biosynthesis.</text>
</comment>
<keyword evidence="2" id="KW-0175">Coiled coil</keyword>
<feature type="domain" description="SCP2" evidence="4">
    <location>
        <begin position="10"/>
        <end position="101"/>
    </location>
</feature>
<sequence length="221" mass="24552">MFKSMSTHVLQHLIAQNTWACSLLQPFAGKSVRITIAPVSSDLVILEDGSLAVAGETNVPDACINIAPSLLLRLLAKDEAAKLQIEITGDTHLATALAKVFSHLRWDYEDDLSKLVGDVPANKIGSFARSSVQNLKDAGFNIASMLSEYWQEEKPMLAKKRHVDQFNSEVDRLRSDVERFEKRLQKLDKISDTKLNSSKANEIHMNEISPTPHNQVTDSAK</sequence>
<keyword evidence="1" id="KW-0963">Cytoplasm</keyword>
<gene>
    <name evidence="1" type="primary">ubiJ</name>
    <name evidence="5" type="ORF">DCW48_01555</name>
</gene>